<dbReference type="Proteomes" id="UP001352223">
    <property type="component" value="Unassembled WGS sequence"/>
</dbReference>
<feature type="region of interest" description="Disordered" evidence="1">
    <location>
        <begin position="195"/>
        <end position="231"/>
    </location>
</feature>
<feature type="region of interest" description="Disordered" evidence="1">
    <location>
        <begin position="94"/>
        <end position="122"/>
    </location>
</feature>
<comment type="caution">
    <text evidence="3">The sequence shown here is derived from an EMBL/GenBank/DDBJ whole genome shotgun (WGS) entry which is preliminary data.</text>
</comment>
<proteinExistence type="predicted"/>
<evidence type="ECO:0000256" key="2">
    <source>
        <dbReference type="SAM" id="Phobius"/>
    </source>
</evidence>
<feature type="region of interest" description="Disordered" evidence="1">
    <location>
        <begin position="23"/>
        <end position="43"/>
    </location>
</feature>
<reference evidence="3 4" key="1">
    <citation type="submission" date="2022-10" db="EMBL/GenBank/DDBJ databases">
        <authorList>
            <person name="Xie J."/>
            <person name="Shen N."/>
        </authorList>
    </citation>
    <scope>NUCLEOTIDE SEQUENCE [LARGE SCALE GENOMIC DNA]</scope>
    <source>
        <strain evidence="3 4">DSM 41681</strain>
    </source>
</reference>
<gene>
    <name evidence="3" type="ORF">OKJ48_10235</name>
</gene>
<evidence type="ECO:0000313" key="3">
    <source>
        <dbReference type="EMBL" id="MEB3960618.1"/>
    </source>
</evidence>
<evidence type="ECO:0000256" key="1">
    <source>
        <dbReference type="SAM" id="MobiDB-lite"/>
    </source>
</evidence>
<keyword evidence="4" id="KW-1185">Reference proteome</keyword>
<sequence length="420" mass="44224">MKNTHERSGRADARPADVMKVLAGARPDELDPARLTDTPRQREDLARILATGATDDRAARLRTSRRLRPLGAAAALAAVAASAVVVSTLDGDPAGGRAGGPTHSTSAAADPGSSTSNGATDVSVDGRLELLGVARKAETPAAEGTYWQTTSRSQNVEVVKAAGGQGQPFAVRTTSTEEWSVGVRPGTRSLMVSGLDATTEPRTRADENRWRSAGSPATMQAEVPGNDGGGRLGYTMGTRRPMVMRTDADDKVYALGPQNITYQDLLELPADVTELRRKLERLYADDSGADTGAGRAAYVLRQAADLVTMPVKPAVRAAAYRVMAELPGVRGLGRVTDPLGREGAGFTFPGTDPTPLGSVRQRLVVDASTGELLCEQLVLVEPSAMARKAGLDAGTTVNYTATTRMGWGEKQITVPKNARH</sequence>
<keyword evidence="2" id="KW-0812">Transmembrane</keyword>
<organism evidence="3 4">
    <name type="scientific">Streptomyces kunmingensis</name>
    <dbReference type="NCBI Taxonomy" id="68225"/>
    <lineage>
        <taxon>Bacteria</taxon>
        <taxon>Bacillati</taxon>
        <taxon>Actinomycetota</taxon>
        <taxon>Actinomycetes</taxon>
        <taxon>Kitasatosporales</taxon>
        <taxon>Streptomycetaceae</taxon>
        <taxon>Streptomyces</taxon>
    </lineage>
</organism>
<name>A0ABU6C7D1_9ACTN</name>
<feature type="compositionally biased region" description="Basic and acidic residues" evidence="1">
    <location>
        <begin position="26"/>
        <end position="43"/>
    </location>
</feature>
<feature type="compositionally biased region" description="Polar residues" evidence="1">
    <location>
        <begin position="102"/>
        <end position="120"/>
    </location>
</feature>
<dbReference type="EMBL" id="JAOZYB010000057">
    <property type="protein sequence ID" value="MEB3960618.1"/>
    <property type="molecule type" value="Genomic_DNA"/>
</dbReference>
<evidence type="ECO:0000313" key="4">
    <source>
        <dbReference type="Proteomes" id="UP001352223"/>
    </source>
</evidence>
<protein>
    <submittedName>
        <fullName evidence="3">CU044_5270 family protein</fullName>
    </submittedName>
</protein>
<keyword evidence="2" id="KW-1133">Transmembrane helix</keyword>
<dbReference type="InterPro" id="IPR047789">
    <property type="entry name" value="CU044_5270-like"/>
</dbReference>
<keyword evidence="2" id="KW-0472">Membrane</keyword>
<dbReference type="RefSeq" id="WP_324767742.1">
    <property type="nucleotide sequence ID" value="NZ_BAAATS010000016.1"/>
</dbReference>
<dbReference type="NCBIfam" id="NF038083">
    <property type="entry name" value="CU044_5270_fam"/>
    <property type="match status" value="1"/>
</dbReference>
<feature type="compositionally biased region" description="Basic and acidic residues" evidence="1">
    <location>
        <begin position="199"/>
        <end position="210"/>
    </location>
</feature>
<feature type="transmembrane region" description="Helical" evidence="2">
    <location>
        <begin position="70"/>
        <end position="89"/>
    </location>
</feature>
<accession>A0ABU6C7D1</accession>